<organism evidence="1">
    <name type="scientific">Fusarium oxysporum f. sp. cepae</name>
    <dbReference type="NCBI Taxonomy" id="396571"/>
    <lineage>
        <taxon>Eukaryota</taxon>
        <taxon>Fungi</taxon>
        <taxon>Dikarya</taxon>
        <taxon>Ascomycota</taxon>
        <taxon>Pezizomycotina</taxon>
        <taxon>Sordariomycetes</taxon>
        <taxon>Hypocreomycetidae</taxon>
        <taxon>Hypocreales</taxon>
        <taxon>Nectriaceae</taxon>
        <taxon>Fusarium</taxon>
        <taxon>Fusarium oxysporum species complex</taxon>
    </lineage>
</organism>
<evidence type="ECO:0000313" key="1">
    <source>
        <dbReference type="EMBL" id="RKK25102.1"/>
    </source>
</evidence>
<protein>
    <submittedName>
        <fullName evidence="1">Uncharacterized protein</fullName>
    </submittedName>
</protein>
<name>A0A3L6P102_FUSOX</name>
<dbReference type="EMBL" id="MRCU01000002">
    <property type="protein sequence ID" value="RKK25102.1"/>
    <property type="molecule type" value="Genomic_DNA"/>
</dbReference>
<sequence length="87" mass="10205">MGGDQVEGEKDSETGGFVNMKRVERDYFCDRLAIQDNRLKFLIENLNEEARAHYLVKEFSKAVLVMQNYKKTCKCDRSTFAALLKYW</sequence>
<proteinExistence type="predicted"/>
<comment type="caution">
    <text evidence="1">The sequence shown here is derived from an EMBL/GenBank/DDBJ whole genome shotgun (WGS) entry which is preliminary data.</text>
</comment>
<dbReference type="Proteomes" id="UP000270866">
    <property type="component" value="Chromosome 4"/>
</dbReference>
<reference evidence="1" key="1">
    <citation type="journal article" date="2018" name="Sci. Rep.">
        <title>Characterisation of pathogen-specific regions and novel effector candidates in Fusarium oxysporum f. sp. cepae.</title>
        <authorList>
            <person name="Armitage A.D."/>
            <person name="Taylor A."/>
            <person name="Sobczyk M.K."/>
            <person name="Baxter L."/>
            <person name="Greenfield B.P."/>
            <person name="Bates H.J."/>
            <person name="Wilson F."/>
            <person name="Jackson A.C."/>
            <person name="Ott S."/>
            <person name="Harrison R.J."/>
            <person name="Clarkson J.P."/>
        </authorList>
    </citation>
    <scope>NUCLEOTIDE SEQUENCE [LARGE SCALE GENOMIC DNA]</scope>
    <source>
        <strain evidence="1">FoC_Fus2</strain>
    </source>
</reference>
<gene>
    <name evidence="1" type="ORF">BFJ65_g3014</name>
</gene>
<accession>A0A3L6P102</accession>
<dbReference type="AlphaFoldDB" id="A0A3L6P102"/>